<dbReference type="PANTHER" id="PTHR15976">
    <property type="entry name" value="CONSTITUTIVE COACTIVATOR OF PEROXISOME PROLIFERATOR-ACTIVATED RECEPTOR GAMMA"/>
    <property type="match status" value="1"/>
</dbReference>
<evidence type="ECO:0000256" key="1">
    <source>
        <dbReference type="ARBA" id="ARBA00009495"/>
    </source>
</evidence>
<comment type="similarity">
    <text evidence="1">Belongs to the constitutive coactivator of PPAR-gamma family.</text>
</comment>
<dbReference type="AlphaFoldDB" id="A0A6M2DFH2"/>
<dbReference type="GO" id="GO:0005634">
    <property type="term" value="C:nucleus"/>
    <property type="evidence" value="ECO:0007669"/>
    <property type="project" value="TreeGrafter"/>
</dbReference>
<evidence type="ECO:0000313" key="2">
    <source>
        <dbReference type="EMBL" id="NOV44370.1"/>
    </source>
</evidence>
<dbReference type="SUPFAM" id="SSF88723">
    <property type="entry name" value="PIN domain-like"/>
    <property type="match status" value="1"/>
</dbReference>
<dbReference type="InterPro" id="IPR026784">
    <property type="entry name" value="Coact_PPARg"/>
</dbReference>
<proteinExistence type="inferred from homology"/>
<dbReference type="EMBL" id="GIIL01000644">
    <property type="protein sequence ID" value="NOV44370.1"/>
    <property type="molecule type" value="Transcribed_RNA"/>
</dbReference>
<organism evidence="2">
    <name type="scientific">Xenopsylla cheopis</name>
    <name type="common">Oriental rat flea</name>
    <name type="synonym">Pulex cheopis</name>
    <dbReference type="NCBI Taxonomy" id="163159"/>
    <lineage>
        <taxon>Eukaryota</taxon>
        <taxon>Metazoa</taxon>
        <taxon>Ecdysozoa</taxon>
        <taxon>Arthropoda</taxon>
        <taxon>Hexapoda</taxon>
        <taxon>Insecta</taxon>
        <taxon>Pterygota</taxon>
        <taxon>Neoptera</taxon>
        <taxon>Endopterygota</taxon>
        <taxon>Siphonaptera</taxon>
        <taxon>Pulicidae</taxon>
        <taxon>Xenopsyllinae</taxon>
        <taxon>Xenopsylla</taxon>
    </lineage>
</organism>
<dbReference type="Gene3D" id="3.40.50.1010">
    <property type="entry name" value="5'-nuclease"/>
    <property type="match status" value="1"/>
</dbReference>
<protein>
    <submittedName>
        <fullName evidence="2">Putative constitutive coactivator</fullName>
    </submittedName>
</protein>
<dbReference type="PANTHER" id="PTHR15976:SF17">
    <property type="entry name" value="CONSTITUTIVE COACTIVATOR OF PEROXISOME PROLIFERATOR-ACTIVATED RECEPTOR GAMMA"/>
    <property type="match status" value="1"/>
</dbReference>
<reference evidence="2" key="1">
    <citation type="submission" date="2020-03" db="EMBL/GenBank/DDBJ databases">
        <title>Transcriptomic Profiling of the Digestive Tract of the Rat Flea, Xenopsylla cheopis, Following Blood Feeding and Infection with Yersinia pestis.</title>
        <authorList>
            <person name="Bland D.M."/>
            <person name="Martens C.A."/>
            <person name="Virtaneva K."/>
            <person name="Kanakabandi K."/>
            <person name="Long D."/>
            <person name="Rosenke R."/>
            <person name="Saturday G.A."/>
            <person name="Hoyt F.H."/>
            <person name="Bruno D.P."/>
            <person name="Ribeiro J.M.C."/>
            <person name="Hinnebusch J."/>
        </authorList>
    </citation>
    <scope>NUCLEOTIDE SEQUENCE</scope>
</reference>
<name>A0A6M2DFH2_XENCH</name>
<dbReference type="InterPro" id="IPR029060">
    <property type="entry name" value="PIN-like_dom_sf"/>
</dbReference>
<sequence length="582" mass="67825">MGIFFLQSYMEKHPEIYYKIDILQTITEFPITDRTIVVDGSACLRRFYGESYLDKLANGQYQQFYRSIKTFIDYFQKLHARLVVFFDGNVVDKKRKIWVKRRMQDYYKIMHILDALNTNQNANPDELPLAPNLHSVAEKAFGENCEIHISSEKECDEELLEYANKNNCIAIITQDTDFAMSMGSWSFWSIKDIDIDKHSVYIYDKKALAKHFGIHENQLPLMAALAGNDFINSDMLQNWHKKIMKYGNYKDRRKLFHKIAHYVKQSKVTLSQRDIERISIHVFNDITKSTLIEETISAYMGNKRQQPQRHLDDIWGTTLKKIEDMKILPQIGVSTFHVLKHRVFNLSTVFDDHRLSDLPLSGLFWRPLRAKIYGILFMNHPNKSITIEEWVSAGLNSLNKPTYVEPIPPKLSNFNVLDIWVNGITDSVREIGWNILHEAVNFILRIEDLITLPQYILPSLLTVAYMKHNSILTLKECRYFLQVSIICNFHEDAASLVNRNDVKIHSKPLRLASIYLRGITTMKMLIPACGFLIESKYIALDKIFDAIVFHHLYNGNIVTNFNDHTDLMRCIKLLEQSLSQAK</sequence>
<accession>A0A6M2DFH2</accession>